<evidence type="ECO:0000256" key="2">
    <source>
        <dbReference type="ARBA" id="ARBA00022801"/>
    </source>
</evidence>
<evidence type="ECO:0000256" key="6">
    <source>
        <dbReference type="SAM" id="MobiDB-lite"/>
    </source>
</evidence>
<dbReference type="AlphaFoldDB" id="A0A8S1JAM0"/>
<dbReference type="SUPFAM" id="SSF52540">
    <property type="entry name" value="P-loop containing nucleoside triphosphate hydrolases"/>
    <property type="match status" value="1"/>
</dbReference>
<feature type="domain" description="Helicase ATP-binding" evidence="7">
    <location>
        <begin position="124"/>
        <end position="310"/>
    </location>
</feature>
<evidence type="ECO:0000259" key="7">
    <source>
        <dbReference type="PROSITE" id="PS51192"/>
    </source>
</evidence>
<evidence type="ECO:0000259" key="9">
    <source>
        <dbReference type="PROSITE" id="PS51195"/>
    </source>
</evidence>
<name>A0A8S1JAM0_9CHLO</name>
<feature type="region of interest" description="Disordered" evidence="6">
    <location>
        <begin position="356"/>
        <end position="426"/>
    </location>
</feature>
<dbReference type="EMBL" id="CAJHUC010002069">
    <property type="protein sequence ID" value="CAD7703123.1"/>
    <property type="molecule type" value="Genomic_DNA"/>
</dbReference>
<evidence type="ECO:0008006" key="12">
    <source>
        <dbReference type="Google" id="ProtNLM"/>
    </source>
</evidence>
<accession>A0A8S1JAM0</accession>
<dbReference type="CDD" id="cd00268">
    <property type="entry name" value="DEADc"/>
    <property type="match status" value="1"/>
</dbReference>
<organism evidence="10 11">
    <name type="scientific">Ostreobium quekettii</name>
    <dbReference type="NCBI Taxonomy" id="121088"/>
    <lineage>
        <taxon>Eukaryota</taxon>
        <taxon>Viridiplantae</taxon>
        <taxon>Chlorophyta</taxon>
        <taxon>core chlorophytes</taxon>
        <taxon>Ulvophyceae</taxon>
        <taxon>TCBD clade</taxon>
        <taxon>Bryopsidales</taxon>
        <taxon>Ostreobineae</taxon>
        <taxon>Ostreobiaceae</taxon>
        <taxon>Ostreobium</taxon>
    </lineage>
</organism>
<dbReference type="GO" id="GO:0005524">
    <property type="term" value="F:ATP binding"/>
    <property type="evidence" value="ECO:0007669"/>
    <property type="project" value="UniProtKB-KW"/>
</dbReference>
<gene>
    <name evidence="10" type="ORF">OSTQU699_LOCUS8480</name>
</gene>
<evidence type="ECO:0000256" key="3">
    <source>
        <dbReference type="ARBA" id="ARBA00022806"/>
    </source>
</evidence>
<dbReference type="GO" id="GO:0003723">
    <property type="term" value="F:RNA binding"/>
    <property type="evidence" value="ECO:0007669"/>
    <property type="project" value="TreeGrafter"/>
</dbReference>
<comment type="caution">
    <text evidence="10">The sequence shown here is derived from an EMBL/GenBank/DDBJ whole genome shotgun (WGS) entry which is preliminary data.</text>
</comment>
<evidence type="ECO:0000256" key="4">
    <source>
        <dbReference type="ARBA" id="ARBA00022840"/>
    </source>
</evidence>
<dbReference type="OrthoDB" id="10256233at2759"/>
<evidence type="ECO:0000256" key="1">
    <source>
        <dbReference type="ARBA" id="ARBA00022741"/>
    </source>
</evidence>
<dbReference type="Pfam" id="PF00270">
    <property type="entry name" value="DEAD"/>
    <property type="match status" value="1"/>
</dbReference>
<dbReference type="PANTHER" id="PTHR47963">
    <property type="entry name" value="DEAD-BOX ATP-DEPENDENT RNA HELICASE 47, MITOCHONDRIAL"/>
    <property type="match status" value="1"/>
</dbReference>
<dbReference type="Proteomes" id="UP000708148">
    <property type="component" value="Unassembled WGS sequence"/>
</dbReference>
<reference evidence="10" key="1">
    <citation type="submission" date="2020-12" db="EMBL/GenBank/DDBJ databases">
        <authorList>
            <person name="Iha C."/>
        </authorList>
    </citation>
    <scope>NUCLEOTIDE SEQUENCE</scope>
</reference>
<keyword evidence="11" id="KW-1185">Reference proteome</keyword>
<sequence length="603" mass="64791">MRRLPRLCSAALHPHPNPLAVPARPLDGAAALHAYGHRAGCDRGPGRQARIAAAGGDVPPEVEVLGGRSVEEMSVPRVTRLVAIDGGGVGASGSFGAMGLDERITANLGSLGINSPTPIQAASIPILLDQLDCALQCFTGSGKTLAYLLPLLSIAVQRADQQLPTEGEKPAELQLLIIAPSRELAMQILRVARGLVPPELHSKVQQCIGGANPNRQVEALKHEKPLVVVGTPGRLADHSKAGVLQTHDCPMLVLDEVDQLMSERFRDDMKRLTYHTGRDIIHRQTVLVSATLTTKLILKLGEWCPATDFVFVGVSVAAENLSPGKPATKGSQNQRSGLEIAGQRAGMARAIGQEEGTGFGEEEAQSREEAGPGHQLEESVEATGAMHELEGPEWGWGPTGGWKTKKSKSQKAKTGADELGGTDAALGMPPGLKHRLLVTRRGHKVDDLRRAIHALGLKHALVFMNFQQRLKDTVFKLSARGMEVSLLHGSQSKVLRQKTIEDFKRGRLRVLVVSDVAARGVDLPNCDGVINLELPTDVSHYVHRAGRTGRMGREGWVLSLADPADRFVVDKFGKKLGVDIQEVELSGGEVRTRETEKEFKGAP</sequence>
<dbReference type="InterPro" id="IPR011545">
    <property type="entry name" value="DEAD/DEAH_box_helicase_dom"/>
</dbReference>
<dbReference type="InterPro" id="IPR014014">
    <property type="entry name" value="RNA_helicase_DEAD_Q_motif"/>
</dbReference>
<dbReference type="PROSITE" id="PS51192">
    <property type="entry name" value="HELICASE_ATP_BIND_1"/>
    <property type="match status" value="1"/>
</dbReference>
<dbReference type="CDD" id="cd18787">
    <property type="entry name" value="SF2_C_DEAD"/>
    <property type="match status" value="1"/>
</dbReference>
<keyword evidence="1" id="KW-0547">Nucleotide-binding</keyword>
<evidence type="ECO:0000259" key="8">
    <source>
        <dbReference type="PROSITE" id="PS51194"/>
    </source>
</evidence>
<evidence type="ECO:0000256" key="5">
    <source>
        <dbReference type="PROSITE-ProRule" id="PRU00552"/>
    </source>
</evidence>
<dbReference type="SMART" id="SM00490">
    <property type="entry name" value="HELICc"/>
    <property type="match status" value="1"/>
</dbReference>
<feature type="domain" description="Helicase C-terminal" evidence="8">
    <location>
        <begin position="447"/>
        <end position="591"/>
    </location>
</feature>
<keyword evidence="4" id="KW-0067">ATP-binding</keyword>
<dbReference type="PROSITE" id="PS51194">
    <property type="entry name" value="HELICASE_CTER"/>
    <property type="match status" value="1"/>
</dbReference>
<keyword evidence="3" id="KW-0347">Helicase</keyword>
<dbReference type="InterPro" id="IPR001650">
    <property type="entry name" value="Helicase_C-like"/>
</dbReference>
<dbReference type="SMART" id="SM00487">
    <property type="entry name" value="DEXDc"/>
    <property type="match status" value="1"/>
</dbReference>
<dbReference type="Pfam" id="PF00271">
    <property type="entry name" value="Helicase_C"/>
    <property type="match status" value="1"/>
</dbReference>
<dbReference type="InterPro" id="IPR014001">
    <property type="entry name" value="Helicase_ATP-bd"/>
</dbReference>
<dbReference type="InterPro" id="IPR027417">
    <property type="entry name" value="P-loop_NTPase"/>
</dbReference>
<dbReference type="InterPro" id="IPR050547">
    <property type="entry name" value="DEAD_box_RNA_helicases"/>
</dbReference>
<dbReference type="GO" id="GO:0016787">
    <property type="term" value="F:hydrolase activity"/>
    <property type="evidence" value="ECO:0007669"/>
    <property type="project" value="UniProtKB-KW"/>
</dbReference>
<keyword evidence="2" id="KW-0378">Hydrolase</keyword>
<evidence type="ECO:0000313" key="11">
    <source>
        <dbReference type="Proteomes" id="UP000708148"/>
    </source>
</evidence>
<evidence type="ECO:0000313" key="10">
    <source>
        <dbReference type="EMBL" id="CAD7703123.1"/>
    </source>
</evidence>
<dbReference type="PANTHER" id="PTHR47963:SF3">
    <property type="entry name" value="DEAD-BOX ATP-DEPENDENT RNA HELICASE 47, MITOCHONDRIAL"/>
    <property type="match status" value="1"/>
</dbReference>
<dbReference type="Gene3D" id="3.40.50.300">
    <property type="entry name" value="P-loop containing nucleotide triphosphate hydrolases"/>
    <property type="match status" value="2"/>
</dbReference>
<feature type="short sequence motif" description="Q motif" evidence="5">
    <location>
        <begin position="93"/>
        <end position="121"/>
    </location>
</feature>
<feature type="domain" description="DEAD-box RNA helicase Q" evidence="9">
    <location>
        <begin position="93"/>
        <end position="121"/>
    </location>
</feature>
<protein>
    <recommendedName>
        <fullName evidence="12">RNA helicase</fullName>
    </recommendedName>
</protein>
<proteinExistence type="predicted"/>
<dbReference type="PROSITE" id="PS51195">
    <property type="entry name" value="Q_MOTIF"/>
    <property type="match status" value="1"/>
</dbReference>
<feature type="compositionally biased region" description="Basic and acidic residues" evidence="6">
    <location>
        <begin position="364"/>
        <end position="377"/>
    </location>
</feature>
<dbReference type="InterPro" id="IPR044742">
    <property type="entry name" value="DEAD/DEAH_RhlB"/>
</dbReference>
<dbReference type="GO" id="GO:0003724">
    <property type="term" value="F:RNA helicase activity"/>
    <property type="evidence" value="ECO:0007669"/>
    <property type="project" value="InterPro"/>
</dbReference>